<feature type="region of interest" description="Disordered" evidence="1">
    <location>
        <begin position="274"/>
        <end position="297"/>
    </location>
</feature>
<feature type="region of interest" description="Disordered" evidence="1">
    <location>
        <begin position="118"/>
        <end position="143"/>
    </location>
</feature>
<proteinExistence type="predicted"/>
<protein>
    <submittedName>
        <fullName evidence="2">Uncharacterized protein</fullName>
    </submittedName>
</protein>
<feature type="region of interest" description="Disordered" evidence="1">
    <location>
        <begin position="429"/>
        <end position="539"/>
    </location>
</feature>
<organism evidence="2 3">
    <name type="scientific">Pyricularia oryzae</name>
    <name type="common">Rice blast fungus</name>
    <name type="synonym">Magnaporthe oryzae</name>
    <dbReference type="NCBI Taxonomy" id="318829"/>
    <lineage>
        <taxon>Eukaryota</taxon>
        <taxon>Fungi</taxon>
        <taxon>Dikarya</taxon>
        <taxon>Ascomycota</taxon>
        <taxon>Pezizomycotina</taxon>
        <taxon>Sordariomycetes</taxon>
        <taxon>Sordariomycetidae</taxon>
        <taxon>Magnaporthales</taxon>
        <taxon>Pyriculariaceae</taxon>
        <taxon>Pyricularia</taxon>
    </lineage>
</organism>
<gene>
    <name evidence="2" type="ORF">PoMZ_07634</name>
</gene>
<name>A0A4P7NFN0_PYROR</name>
<feature type="compositionally biased region" description="Gly residues" evidence="1">
    <location>
        <begin position="121"/>
        <end position="132"/>
    </location>
</feature>
<evidence type="ECO:0000256" key="1">
    <source>
        <dbReference type="SAM" id="MobiDB-lite"/>
    </source>
</evidence>
<evidence type="ECO:0000313" key="3">
    <source>
        <dbReference type="Proteomes" id="UP000294847"/>
    </source>
</evidence>
<accession>A0A4P7NFN0</accession>
<feature type="compositionally biased region" description="Gly residues" evidence="1">
    <location>
        <begin position="284"/>
        <end position="297"/>
    </location>
</feature>
<feature type="compositionally biased region" description="Low complexity" evidence="1">
    <location>
        <begin position="484"/>
        <end position="500"/>
    </location>
</feature>
<dbReference type="EMBL" id="CP034207">
    <property type="protein sequence ID" value="QBZ60692.1"/>
    <property type="molecule type" value="Genomic_DNA"/>
</dbReference>
<reference evidence="2 3" key="1">
    <citation type="journal article" date="2019" name="Mol. Biol. Evol.">
        <title>Blast fungal genomes show frequent chromosomal changes, gene gains and losses, and effector gene turnover.</title>
        <authorList>
            <person name="Gomez Luciano L.B."/>
            <person name="Jason Tsai I."/>
            <person name="Chuma I."/>
            <person name="Tosa Y."/>
            <person name="Chen Y.H."/>
            <person name="Li J.Y."/>
            <person name="Li M.Y."/>
            <person name="Jade Lu M.Y."/>
            <person name="Nakayashiki H."/>
            <person name="Li W.H."/>
        </authorList>
    </citation>
    <scope>NUCLEOTIDE SEQUENCE [LARGE SCALE GENOMIC DNA]</scope>
    <source>
        <strain evidence="2">MZ5-1-6</strain>
    </source>
</reference>
<evidence type="ECO:0000313" key="2">
    <source>
        <dbReference type="EMBL" id="QBZ60692.1"/>
    </source>
</evidence>
<feature type="compositionally biased region" description="Low complexity" evidence="1">
    <location>
        <begin position="453"/>
        <end position="477"/>
    </location>
</feature>
<dbReference type="AlphaFoldDB" id="A0A4P7NFN0"/>
<dbReference type="Proteomes" id="UP000294847">
    <property type="component" value="Chromosome 4"/>
</dbReference>
<sequence length="539" mass="58523">MSEDLGKSRHGIPDVVMVQIDKYVDSLAPEIQPRITREIDEFQSKTIDSLEDLVVDAFRSLFNKKDASGPNSRSLGDAPPDAYGVGSLPFANEIVSLTQSFSKVADGATDDIREIFNLTESGGGGQDGSRGMGGDDRDRSGSDLFSQGARGFLSAAVGAIKEHHSNSQGGGGGGEKIRLDGILGILSDAIKDTSRDPDGKARMISPEIKEKLGVVLRDQHAPLAEQFTRIALEKIKRWLRGNTTTRDLGDGVKGELKDEIQGLVKGVAGLFGKKSHSDERSRDGPGGNEDGGSGGFSGMISNKLSTGLAKVHREVRIEFRKILGIIEKNLWEALPDQVQGPLEKILGGNPFDSSLDSQTSSSRGFGDDIKAKLVNKIRDLVRKVQDSLRQSVLSVVNGGHRKFERASWVFVQENVEVRVRKYLPDVRISVPDDIGNEGVSVGTPQTPAPMQHGGNNNNNNNNNGPPPSHQQQYSSPSGNNPNWQGQGSQQYQSSQDAYYGAPPPQNYSGGPRSHQPPYNQYPHQGQQHHDQYQSQNPRY</sequence>